<proteinExistence type="inferred from homology"/>
<evidence type="ECO:0000256" key="8">
    <source>
        <dbReference type="ARBA" id="ARBA00023128"/>
    </source>
</evidence>
<evidence type="ECO:0000256" key="5">
    <source>
        <dbReference type="ARBA" id="ARBA00022781"/>
    </source>
</evidence>
<protein>
    <recommendedName>
        <fullName evidence="11">ATP synthase F(0) complex subunit e, mitochondrial</fullName>
    </recommendedName>
</protein>
<dbReference type="Pfam" id="PF05680">
    <property type="entry name" value="ATP-synt_E"/>
    <property type="match status" value="1"/>
</dbReference>
<dbReference type="AlphaFoldDB" id="A0A4P9Z0C7"/>
<dbReference type="GO" id="GO:0015986">
    <property type="term" value="P:proton motive force-driven ATP synthesis"/>
    <property type="evidence" value="ECO:0007669"/>
    <property type="project" value="InterPro"/>
</dbReference>
<dbReference type="OrthoDB" id="2125027at2759"/>
<dbReference type="InterPro" id="IPR008386">
    <property type="entry name" value="ATP_synth_F0_esu_mt"/>
</dbReference>
<keyword evidence="9" id="KW-0472">Membrane</keyword>
<evidence type="ECO:0000313" key="13">
    <source>
        <dbReference type="Proteomes" id="UP000278143"/>
    </source>
</evidence>
<keyword evidence="10 11" id="KW-0066">ATP synthesis</keyword>
<evidence type="ECO:0000313" key="12">
    <source>
        <dbReference type="EMBL" id="RKP25866.1"/>
    </source>
</evidence>
<accession>A0A4P9Z0C7</accession>
<keyword evidence="3 11" id="KW-0813">Transport</keyword>
<dbReference type="GO" id="GO:0005743">
    <property type="term" value="C:mitochondrial inner membrane"/>
    <property type="evidence" value="ECO:0007669"/>
    <property type="project" value="UniProtKB-SubCell"/>
</dbReference>
<dbReference type="EMBL" id="KZ989588">
    <property type="protein sequence ID" value="RKP25866.1"/>
    <property type="molecule type" value="Genomic_DNA"/>
</dbReference>
<comment type="similarity">
    <text evidence="2 11">Belongs to the ATPase e subunit family.</text>
</comment>
<dbReference type="GO" id="GO:0045259">
    <property type="term" value="C:proton-transporting ATP synthase complex"/>
    <property type="evidence" value="ECO:0007669"/>
    <property type="project" value="UniProtKB-UniRule"/>
</dbReference>
<keyword evidence="13" id="KW-1185">Reference proteome</keyword>
<sequence length="81" mass="9088">RWAALGGGLVYGFVHRRSLSKQVAEERAHAEYARKEHLIAEAKKEYAKRYTPPSTGDVITDPSNPAFDLEKLILHLEKANA</sequence>
<gene>
    <name evidence="12" type="ORF">SYNPS1DRAFT_15037</name>
</gene>
<keyword evidence="4 11" id="KW-0138">CF(0)</keyword>
<reference evidence="13" key="1">
    <citation type="journal article" date="2018" name="Nat. Microbiol.">
        <title>Leveraging single-cell genomics to expand the fungal tree of life.</title>
        <authorList>
            <person name="Ahrendt S.R."/>
            <person name="Quandt C.A."/>
            <person name="Ciobanu D."/>
            <person name="Clum A."/>
            <person name="Salamov A."/>
            <person name="Andreopoulos B."/>
            <person name="Cheng J.F."/>
            <person name="Woyke T."/>
            <person name="Pelin A."/>
            <person name="Henrissat B."/>
            <person name="Reynolds N.K."/>
            <person name="Benny G.L."/>
            <person name="Smith M.E."/>
            <person name="James T.Y."/>
            <person name="Grigoriev I.V."/>
        </authorList>
    </citation>
    <scope>NUCLEOTIDE SEQUENCE [LARGE SCALE GENOMIC DNA]</scope>
    <source>
        <strain evidence="13">Benny S71-1</strain>
    </source>
</reference>
<dbReference type="Proteomes" id="UP000278143">
    <property type="component" value="Unassembled WGS sequence"/>
</dbReference>
<evidence type="ECO:0000256" key="10">
    <source>
        <dbReference type="ARBA" id="ARBA00023310"/>
    </source>
</evidence>
<dbReference type="GO" id="GO:0015078">
    <property type="term" value="F:proton transmembrane transporter activity"/>
    <property type="evidence" value="ECO:0007669"/>
    <property type="project" value="InterPro"/>
</dbReference>
<evidence type="ECO:0000256" key="7">
    <source>
        <dbReference type="ARBA" id="ARBA00023065"/>
    </source>
</evidence>
<comment type="subcellular location">
    <subcellularLocation>
        <location evidence="1 11">Mitochondrion inner membrane</location>
    </subcellularLocation>
</comment>
<evidence type="ECO:0000256" key="1">
    <source>
        <dbReference type="ARBA" id="ARBA00004273"/>
    </source>
</evidence>
<name>A0A4P9Z0C7_9FUNG</name>
<evidence type="ECO:0000256" key="9">
    <source>
        <dbReference type="ARBA" id="ARBA00023136"/>
    </source>
</evidence>
<keyword evidence="8 11" id="KW-0496">Mitochondrion</keyword>
<evidence type="ECO:0000256" key="3">
    <source>
        <dbReference type="ARBA" id="ARBA00022448"/>
    </source>
</evidence>
<keyword evidence="7 11" id="KW-0406">Ion transport</keyword>
<evidence type="ECO:0000256" key="6">
    <source>
        <dbReference type="ARBA" id="ARBA00022792"/>
    </source>
</evidence>
<keyword evidence="6 11" id="KW-0999">Mitochondrion inner membrane</keyword>
<evidence type="ECO:0000256" key="11">
    <source>
        <dbReference type="RuleBase" id="RU367005"/>
    </source>
</evidence>
<comment type="subunit">
    <text evidence="11">F-type ATPases have 2 components, CF(1) - the catalytic core - and CF(0) - the membrane proton channel. CF(1) and CF(0) have multiple subunits.</text>
</comment>
<keyword evidence="5 11" id="KW-0375">Hydrogen ion transport</keyword>
<evidence type="ECO:0000256" key="4">
    <source>
        <dbReference type="ARBA" id="ARBA00022547"/>
    </source>
</evidence>
<organism evidence="12 13">
    <name type="scientific">Syncephalis pseudoplumigaleata</name>
    <dbReference type="NCBI Taxonomy" id="1712513"/>
    <lineage>
        <taxon>Eukaryota</taxon>
        <taxon>Fungi</taxon>
        <taxon>Fungi incertae sedis</taxon>
        <taxon>Zoopagomycota</taxon>
        <taxon>Zoopagomycotina</taxon>
        <taxon>Zoopagomycetes</taxon>
        <taxon>Zoopagales</taxon>
        <taxon>Piptocephalidaceae</taxon>
        <taxon>Syncephalis</taxon>
    </lineage>
</organism>
<feature type="non-terminal residue" evidence="12">
    <location>
        <position position="1"/>
    </location>
</feature>
<evidence type="ECO:0000256" key="2">
    <source>
        <dbReference type="ARBA" id="ARBA00007333"/>
    </source>
</evidence>
<comment type="function">
    <text evidence="11">Subunit e, of the mitochondrial membrane ATP synthase complex (F(1)F(0) ATP synthase or Complex V) that produces ATP from ADP in the presence of a proton gradient across the membrane which is generated by electron transport complexes of the respiratory chain. ATP synthase complex consist of a soluble F(1) head domain - the catalytic core - and a membrane F(1) domain - the membrane proton channel. These two domains are linked by a central stalk rotating inside the F(1) region and a stationary peripheral stalk. During catalysis, ATP synthesis in the catalytic domain of F(1) is coupled via a rotary mechanism of the central stalk subunits to proton translocation. In vivo, can only synthesize ATP although its ATP hydrolase activity can be activated artificially in vitro. Part of the complex F(0) domain.</text>
</comment>